<proteinExistence type="predicted"/>
<evidence type="ECO:0000256" key="1">
    <source>
        <dbReference type="SAM" id="Phobius"/>
    </source>
</evidence>
<dbReference type="Proteomes" id="UP000749646">
    <property type="component" value="Unassembled WGS sequence"/>
</dbReference>
<name>A0A9P6SVH4_9FUNG</name>
<keyword evidence="3" id="KW-1185">Reference proteome</keyword>
<dbReference type="EMBL" id="JAAAHW010000011">
    <property type="protein sequence ID" value="KAG0007106.1"/>
    <property type="molecule type" value="Genomic_DNA"/>
</dbReference>
<feature type="transmembrane region" description="Helical" evidence="1">
    <location>
        <begin position="156"/>
        <end position="176"/>
    </location>
</feature>
<protein>
    <submittedName>
        <fullName evidence="2">Uncharacterized protein</fullName>
    </submittedName>
</protein>
<evidence type="ECO:0000313" key="3">
    <source>
        <dbReference type="Proteomes" id="UP000749646"/>
    </source>
</evidence>
<dbReference type="OrthoDB" id="2413364at2759"/>
<keyword evidence="1" id="KW-0472">Membrane</keyword>
<sequence length="212" mass="22848">MSAANVSVNPSTPWTQYFCNNDTVCPVAGTTCHYDMYCIPQLVPGETCKDAKDTVAPFVARVDNIYTLFCDMPQEIKPQATQCPLGCEKWEDCHGNVCFLKKCTAAESACKNGSNLEMCMGLKREEIICYEAIPHGNSHPAAVEEKGLSSSQVGGIAGGVSAAGVVLAAIGAFFVVRRRRAVRAKRAALEQALPSYSTQDEKNAMKQVDTQA</sequence>
<comment type="caution">
    <text evidence="2">The sequence shown here is derived from an EMBL/GenBank/DDBJ whole genome shotgun (WGS) entry which is preliminary data.</text>
</comment>
<accession>A0A9P6SVH4</accession>
<keyword evidence="1" id="KW-0812">Transmembrane</keyword>
<evidence type="ECO:0000313" key="2">
    <source>
        <dbReference type="EMBL" id="KAG0007106.1"/>
    </source>
</evidence>
<reference evidence="2" key="1">
    <citation type="journal article" date="2020" name="Fungal Divers.">
        <title>Resolving the Mortierellaceae phylogeny through synthesis of multi-gene phylogenetics and phylogenomics.</title>
        <authorList>
            <person name="Vandepol N."/>
            <person name="Liber J."/>
            <person name="Desiro A."/>
            <person name="Na H."/>
            <person name="Kennedy M."/>
            <person name="Barry K."/>
            <person name="Grigoriev I.V."/>
            <person name="Miller A.N."/>
            <person name="O'Donnell K."/>
            <person name="Stajich J.E."/>
            <person name="Bonito G."/>
        </authorList>
    </citation>
    <scope>NUCLEOTIDE SEQUENCE</scope>
    <source>
        <strain evidence="2">MES-2147</strain>
    </source>
</reference>
<keyword evidence="1" id="KW-1133">Transmembrane helix</keyword>
<gene>
    <name evidence="2" type="ORF">BGZ65_007288</name>
</gene>
<dbReference type="AlphaFoldDB" id="A0A9P6SVH4"/>
<organism evidence="2 3">
    <name type="scientific">Modicella reniformis</name>
    <dbReference type="NCBI Taxonomy" id="1440133"/>
    <lineage>
        <taxon>Eukaryota</taxon>
        <taxon>Fungi</taxon>
        <taxon>Fungi incertae sedis</taxon>
        <taxon>Mucoromycota</taxon>
        <taxon>Mortierellomycotina</taxon>
        <taxon>Mortierellomycetes</taxon>
        <taxon>Mortierellales</taxon>
        <taxon>Mortierellaceae</taxon>
        <taxon>Modicella</taxon>
    </lineage>
</organism>